<dbReference type="VEuPathDB" id="FungiDB:BD410DRAFT_498696"/>
<feature type="region of interest" description="Disordered" evidence="1">
    <location>
        <begin position="1"/>
        <end position="43"/>
    </location>
</feature>
<proteinExistence type="predicted"/>
<evidence type="ECO:0000313" key="3">
    <source>
        <dbReference type="Proteomes" id="UP000294933"/>
    </source>
</evidence>
<protein>
    <submittedName>
        <fullName evidence="2">Uncharacterized protein</fullName>
    </submittedName>
</protein>
<keyword evidence="3" id="KW-1185">Reference proteome</keyword>
<dbReference type="AlphaFoldDB" id="A0A4Y7PTY0"/>
<feature type="compositionally biased region" description="Polar residues" evidence="1">
    <location>
        <begin position="31"/>
        <end position="43"/>
    </location>
</feature>
<sequence length="152" mass="16533">MLEREATKRVTLKSPEADQGCFPTQFPRPGTPSSFGESGHTGVNSLDPVDPHRIWAVPGISGVHTRRTCSSRTIWCGECTRVRHCSGISGFTRMEISVNHFHNGFIQLGSSADSAISFVIAPLISMLLKVNFFKPENPGHVAGGPRSHVRPP</sequence>
<accession>A0A4Y7PTY0</accession>
<name>A0A4Y7PTY0_9AGAM</name>
<gene>
    <name evidence="2" type="ORF">BD410DRAFT_498696</name>
</gene>
<evidence type="ECO:0000256" key="1">
    <source>
        <dbReference type="SAM" id="MobiDB-lite"/>
    </source>
</evidence>
<dbReference type="Proteomes" id="UP000294933">
    <property type="component" value="Unassembled WGS sequence"/>
</dbReference>
<organism evidence="2 3">
    <name type="scientific">Rickenella mellea</name>
    <dbReference type="NCBI Taxonomy" id="50990"/>
    <lineage>
        <taxon>Eukaryota</taxon>
        <taxon>Fungi</taxon>
        <taxon>Dikarya</taxon>
        <taxon>Basidiomycota</taxon>
        <taxon>Agaricomycotina</taxon>
        <taxon>Agaricomycetes</taxon>
        <taxon>Hymenochaetales</taxon>
        <taxon>Rickenellaceae</taxon>
        <taxon>Rickenella</taxon>
    </lineage>
</organism>
<evidence type="ECO:0000313" key="2">
    <source>
        <dbReference type="EMBL" id="TDL18538.1"/>
    </source>
</evidence>
<reference evidence="2 3" key="1">
    <citation type="submission" date="2018-06" db="EMBL/GenBank/DDBJ databases">
        <title>A transcriptomic atlas of mushroom development highlights an independent origin of complex multicellularity.</title>
        <authorList>
            <consortium name="DOE Joint Genome Institute"/>
            <person name="Krizsan K."/>
            <person name="Almasi E."/>
            <person name="Merenyi Z."/>
            <person name="Sahu N."/>
            <person name="Viragh M."/>
            <person name="Koszo T."/>
            <person name="Mondo S."/>
            <person name="Kiss B."/>
            <person name="Balint B."/>
            <person name="Kues U."/>
            <person name="Barry K."/>
            <person name="Hegedus J.C."/>
            <person name="Henrissat B."/>
            <person name="Johnson J."/>
            <person name="Lipzen A."/>
            <person name="Ohm R."/>
            <person name="Nagy I."/>
            <person name="Pangilinan J."/>
            <person name="Yan J."/>
            <person name="Xiong Y."/>
            <person name="Grigoriev I.V."/>
            <person name="Hibbett D.S."/>
            <person name="Nagy L.G."/>
        </authorList>
    </citation>
    <scope>NUCLEOTIDE SEQUENCE [LARGE SCALE GENOMIC DNA]</scope>
    <source>
        <strain evidence="2 3">SZMC22713</strain>
    </source>
</reference>
<dbReference type="EMBL" id="ML170207">
    <property type="protein sequence ID" value="TDL18538.1"/>
    <property type="molecule type" value="Genomic_DNA"/>
</dbReference>